<evidence type="ECO:0000313" key="2">
    <source>
        <dbReference type="Proteomes" id="UP000054908"/>
    </source>
</evidence>
<sequence>MQYLQFYSSSSLSTTIYIVAEGKNDSEVFYDSSGNQYDLEQVCRDIEPHCQENDNSILLLICYAANNGLAKKIDQTLANILPPNKRVNDLFAAEELAKTSDILGYLGTYGLRNYKNMADKVSRQVSLTINNKDDILQPFTFFSTQVNKETSILPPAEELSL</sequence>
<organism evidence="1 2">
    <name type="scientific">Legionella maceachernii</name>
    <dbReference type="NCBI Taxonomy" id="466"/>
    <lineage>
        <taxon>Bacteria</taxon>
        <taxon>Pseudomonadati</taxon>
        <taxon>Pseudomonadota</taxon>
        <taxon>Gammaproteobacteria</taxon>
        <taxon>Legionellales</taxon>
        <taxon>Legionellaceae</taxon>
        <taxon>Legionella</taxon>
    </lineage>
</organism>
<gene>
    <name evidence="1" type="ORF">Lmac_3116</name>
</gene>
<dbReference type="EMBL" id="LNYL01000051">
    <property type="protein sequence ID" value="KTD24243.1"/>
    <property type="molecule type" value="Genomic_DNA"/>
</dbReference>
<comment type="caution">
    <text evidence="1">The sequence shown here is derived from an EMBL/GenBank/DDBJ whole genome shotgun (WGS) entry which is preliminary data.</text>
</comment>
<proteinExistence type="predicted"/>
<evidence type="ECO:0000313" key="1">
    <source>
        <dbReference type="EMBL" id="KTD24243.1"/>
    </source>
</evidence>
<reference evidence="1 2" key="1">
    <citation type="submission" date="2015-11" db="EMBL/GenBank/DDBJ databases">
        <title>Genomic analysis of 38 Legionella species identifies large and diverse effector repertoires.</title>
        <authorList>
            <person name="Burstein D."/>
            <person name="Amaro F."/>
            <person name="Zusman T."/>
            <person name="Lifshitz Z."/>
            <person name="Cohen O."/>
            <person name="Gilbert J.A."/>
            <person name="Pupko T."/>
            <person name="Shuman H.A."/>
            <person name="Segal G."/>
        </authorList>
    </citation>
    <scope>NUCLEOTIDE SEQUENCE [LARGE SCALE GENOMIC DNA]</scope>
    <source>
        <strain evidence="1 2">PX-1-G2-E2</strain>
    </source>
</reference>
<protein>
    <submittedName>
        <fullName evidence="1">Uncharacterized protein</fullName>
    </submittedName>
</protein>
<name>A0A0W0VVZ3_9GAMM</name>
<keyword evidence="2" id="KW-1185">Reference proteome</keyword>
<accession>A0A0W0VVZ3</accession>
<dbReference type="PATRIC" id="fig|466.6.peg.3335"/>
<dbReference type="Proteomes" id="UP000054908">
    <property type="component" value="Unassembled WGS sequence"/>
</dbReference>
<dbReference type="AlphaFoldDB" id="A0A0W0VVZ3"/>